<feature type="transmembrane region" description="Helical" evidence="1">
    <location>
        <begin position="333"/>
        <end position="356"/>
    </location>
</feature>
<evidence type="ECO:0000256" key="1">
    <source>
        <dbReference type="SAM" id="Phobius"/>
    </source>
</evidence>
<dbReference type="SUPFAM" id="SSF56672">
    <property type="entry name" value="DNA/RNA polymerases"/>
    <property type="match status" value="1"/>
</dbReference>
<dbReference type="PANTHER" id="PTHR11439">
    <property type="entry name" value="GAG-POL-RELATED RETROTRANSPOSON"/>
    <property type="match status" value="1"/>
</dbReference>
<keyword evidence="1" id="KW-0812">Transmembrane</keyword>
<dbReference type="AlphaFoldDB" id="A0A2N9EQ82"/>
<proteinExistence type="predicted"/>
<accession>A0A2N9EQ82</accession>
<dbReference type="CDD" id="cd09272">
    <property type="entry name" value="RNase_HI_RT_Ty1"/>
    <property type="match status" value="1"/>
</dbReference>
<dbReference type="PANTHER" id="PTHR11439:SF450">
    <property type="entry name" value="REVERSE TRANSCRIPTASE TY1_COPIA-TYPE DOMAIN-CONTAINING PROTEIN"/>
    <property type="match status" value="1"/>
</dbReference>
<evidence type="ECO:0000313" key="2">
    <source>
        <dbReference type="EMBL" id="SPC76724.1"/>
    </source>
</evidence>
<protein>
    <recommendedName>
        <fullName evidence="3">Reverse transcriptase Ty1/copia-type domain-containing protein</fullName>
    </recommendedName>
</protein>
<evidence type="ECO:0008006" key="3">
    <source>
        <dbReference type="Google" id="ProtNLM"/>
    </source>
</evidence>
<dbReference type="InterPro" id="IPR043502">
    <property type="entry name" value="DNA/RNA_pol_sf"/>
</dbReference>
<dbReference type="EMBL" id="OIVN01000230">
    <property type="protein sequence ID" value="SPC76724.1"/>
    <property type="molecule type" value="Genomic_DNA"/>
</dbReference>
<name>A0A2N9EQ82_FAGSY</name>
<reference evidence="2" key="1">
    <citation type="submission" date="2018-02" db="EMBL/GenBank/DDBJ databases">
        <authorList>
            <person name="Cohen D.B."/>
            <person name="Kent A.D."/>
        </authorList>
    </citation>
    <scope>NUCLEOTIDE SEQUENCE</scope>
</reference>
<sequence>MFSTMLMVPNLAPPITIANVVTDTIQPILTPNPEYKTWVQYDQVILSMLIASLSEPILAQVLGYSTSCALWLSLERMFTSQSRAREMHTQYKLATAKKGNQNMTNYFQKMQYDPFVTSVQTRVDPLSLDELYGLLLTHEQCLEQHQTIAINLSFSTTNMAACRGRGSPSSSNGHGSSSSFRPPRIVCQVCNKPGHSAITCYHRFDHSYQLDNPTLAQAQAFYSSQAIIDDNWYPDTGATHHMTPDISNLNLNCDEYPGNDQIKIGNGRAHLSMDSIHSSQAPPLPPPLMHLLVNGLPPPIGTIGLGILISELYLVAFVTLTFVLTIATNSNSALFPVSSLVIVPITKVPISLPYIAPTLPQATHPLVATPAEPPLSTSLDSASLAPPPILATSMPPTSTPLSRPHTMWRTAMTEEFNALLKNNTWTLVPPSHAHNIIGCKRVFRIKRKADGSIESVEVLHQSDGILLSQRRYILDLLKRTDMLQAKPISSPMSNAKPLSALDGELFSDITLFRSSLGSLQYLSLTRPYISFAINRVCQFMHRPTTVHWQAIKRILCYLKHMVSHGLLLQYNSSHHLTAYSDADWAGCPDDRRSTSGFCIFLGSNLFSWSSRKQLTVARSSTEAEYKAITNATAELIWIQSLLQDLHIPLSHPPVLWCDNIGATYLTANPILHAHTKHVEIDFHFTRDRVANKTLDVQFISGKDQLADVLTKPLVASRFHWLISKLNVCSPTLNLREDIKAQDNSRDNKSLN</sequence>
<feature type="transmembrane region" description="Helical" evidence="1">
    <location>
        <begin position="303"/>
        <end position="326"/>
    </location>
</feature>
<keyword evidence="1" id="KW-0472">Membrane</keyword>
<gene>
    <name evidence="2" type="ORF">FSB_LOCUS4606</name>
</gene>
<keyword evidence="1" id="KW-1133">Transmembrane helix</keyword>
<organism evidence="2">
    <name type="scientific">Fagus sylvatica</name>
    <name type="common">Beechnut</name>
    <dbReference type="NCBI Taxonomy" id="28930"/>
    <lineage>
        <taxon>Eukaryota</taxon>
        <taxon>Viridiplantae</taxon>
        <taxon>Streptophyta</taxon>
        <taxon>Embryophyta</taxon>
        <taxon>Tracheophyta</taxon>
        <taxon>Spermatophyta</taxon>
        <taxon>Magnoliopsida</taxon>
        <taxon>eudicotyledons</taxon>
        <taxon>Gunneridae</taxon>
        <taxon>Pentapetalae</taxon>
        <taxon>rosids</taxon>
        <taxon>fabids</taxon>
        <taxon>Fagales</taxon>
        <taxon>Fagaceae</taxon>
        <taxon>Fagus</taxon>
    </lineage>
</organism>